<sequence>MFNPLVFEVAVYLGTAAVAPGTVGSSPSGSDGKDEFGTGGFNAIDFKGLQSQQSFERIFPGGKPPLLIGVYRLFYWVKSS</sequence>
<accession>A0A2H0B4I9</accession>
<dbReference type="AlphaFoldDB" id="A0A2H0B4I9"/>
<evidence type="ECO:0000313" key="2">
    <source>
        <dbReference type="Proteomes" id="UP000231081"/>
    </source>
</evidence>
<name>A0A2H0B4I9_9BACT</name>
<evidence type="ECO:0000313" key="1">
    <source>
        <dbReference type="EMBL" id="PIP52541.1"/>
    </source>
</evidence>
<comment type="caution">
    <text evidence="1">The sequence shown here is derived from an EMBL/GenBank/DDBJ whole genome shotgun (WGS) entry which is preliminary data.</text>
</comment>
<dbReference type="Proteomes" id="UP000231081">
    <property type="component" value="Unassembled WGS sequence"/>
</dbReference>
<proteinExistence type="predicted"/>
<organism evidence="1 2">
    <name type="scientific">Candidatus Beckwithbacteria bacterium CG23_combo_of_CG06-09_8_20_14_all_47_9</name>
    <dbReference type="NCBI Taxonomy" id="1974498"/>
    <lineage>
        <taxon>Bacteria</taxon>
        <taxon>Candidatus Beckwithiibacteriota</taxon>
    </lineage>
</organism>
<dbReference type="EMBL" id="PCSQ01000023">
    <property type="protein sequence ID" value="PIP52541.1"/>
    <property type="molecule type" value="Genomic_DNA"/>
</dbReference>
<reference evidence="1 2" key="1">
    <citation type="submission" date="2017-09" db="EMBL/GenBank/DDBJ databases">
        <title>Depth-based differentiation of microbial function through sediment-hosted aquifers and enrichment of novel symbionts in the deep terrestrial subsurface.</title>
        <authorList>
            <person name="Probst A.J."/>
            <person name="Ladd B."/>
            <person name="Jarett J.K."/>
            <person name="Geller-Mcgrath D.E."/>
            <person name="Sieber C.M."/>
            <person name="Emerson J.B."/>
            <person name="Anantharaman K."/>
            <person name="Thomas B.C."/>
            <person name="Malmstrom R."/>
            <person name="Stieglmeier M."/>
            <person name="Klingl A."/>
            <person name="Woyke T."/>
            <person name="Ryan C.M."/>
            <person name="Banfield J.F."/>
        </authorList>
    </citation>
    <scope>NUCLEOTIDE SEQUENCE [LARGE SCALE GENOMIC DNA]</scope>
    <source>
        <strain evidence="1">CG23_combo_of_CG06-09_8_20_14_all_47_9</strain>
    </source>
</reference>
<protein>
    <submittedName>
        <fullName evidence="1">Uncharacterized protein</fullName>
    </submittedName>
</protein>
<gene>
    <name evidence="1" type="ORF">COX09_00990</name>
</gene>